<dbReference type="OrthoDB" id="350950at2157"/>
<reference evidence="1 2" key="1">
    <citation type="submission" date="2019-12" db="EMBL/GenBank/DDBJ databases">
        <title>Isolation and characterization of three novel carbon monoxide-oxidizing members of Halobacteria from salione crusts and soils.</title>
        <authorList>
            <person name="Myers M.R."/>
            <person name="King G.M."/>
        </authorList>
    </citation>
    <scope>NUCLEOTIDE SEQUENCE [LARGE SCALE GENOMIC DNA]</scope>
    <source>
        <strain evidence="1 2">WSA2</strain>
    </source>
</reference>
<dbReference type="EMBL" id="WUUS01000001">
    <property type="protein sequence ID" value="MXR40076.1"/>
    <property type="molecule type" value="Genomic_DNA"/>
</dbReference>
<accession>A0A6B0SR98</accession>
<keyword evidence="2" id="KW-1185">Reference proteome</keyword>
<proteinExistence type="predicted"/>
<name>A0A6B0SR98_9EURY</name>
<organism evidence="1 2">
    <name type="scientific">Halobaculum saliterrae</name>
    <dbReference type="NCBI Taxonomy" id="2073113"/>
    <lineage>
        <taxon>Archaea</taxon>
        <taxon>Methanobacteriati</taxon>
        <taxon>Methanobacteriota</taxon>
        <taxon>Stenosarchaea group</taxon>
        <taxon>Halobacteria</taxon>
        <taxon>Halobacteriales</taxon>
        <taxon>Haloferacaceae</taxon>
        <taxon>Halobaculum</taxon>
    </lineage>
</organism>
<dbReference type="Proteomes" id="UP000437065">
    <property type="component" value="Unassembled WGS sequence"/>
</dbReference>
<sequence length="162" mass="18997">MREDDRSWTHAGVSKIKGSGSRYVRIPDRVFREESILKPGFPVLWHYEKTVGVLIATRQELEEPNYEYSGESRNFRAGDSEYTCGIPKAFFDDFKGRGEPKMKPRAAEKIDLPRDGWLHFVFHDRMTEGSKKSCYVLTEDQFNQRFSDSDQLREIEQVPKFH</sequence>
<evidence type="ECO:0000313" key="1">
    <source>
        <dbReference type="EMBL" id="MXR40076.1"/>
    </source>
</evidence>
<dbReference type="AlphaFoldDB" id="A0A6B0SR98"/>
<gene>
    <name evidence="1" type="ORF">GRX01_01705</name>
</gene>
<dbReference type="RefSeq" id="WP_159662770.1">
    <property type="nucleotide sequence ID" value="NZ_WUUS01000001.1"/>
</dbReference>
<protein>
    <submittedName>
        <fullName evidence="1">Uncharacterized protein</fullName>
    </submittedName>
</protein>
<evidence type="ECO:0000313" key="2">
    <source>
        <dbReference type="Proteomes" id="UP000437065"/>
    </source>
</evidence>
<comment type="caution">
    <text evidence="1">The sequence shown here is derived from an EMBL/GenBank/DDBJ whole genome shotgun (WGS) entry which is preliminary data.</text>
</comment>